<feature type="transmembrane region" description="Helical" evidence="6">
    <location>
        <begin position="479"/>
        <end position="497"/>
    </location>
</feature>
<dbReference type="GO" id="GO:0042773">
    <property type="term" value="P:ATP synthesis coupled electron transport"/>
    <property type="evidence" value="ECO:0007669"/>
    <property type="project" value="InterPro"/>
</dbReference>
<dbReference type="PRINTS" id="PR01437">
    <property type="entry name" value="NUOXDRDTASE4"/>
</dbReference>
<proteinExistence type="predicted"/>
<feature type="transmembrane region" description="Helical" evidence="6">
    <location>
        <begin position="289"/>
        <end position="310"/>
    </location>
</feature>
<dbReference type="PANTHER" id="PTHR42703">
    <property type="entry name" value="NADH DEHYDROGENASE"/>
    <property type="match status" value="1"/>
</dbReference>
<evidence type="ECO:0000256" key="6">
    <source>
        <dbReference type="SAM" id="Phobius"/>
    </source>
</evidence>
<dbReference type="EMBL" id="MRZU01000004">
    <property type="protein sequence ID" value="OUJ18562.1"/>
    <property type="molecule type" value="Genomic_DNA"/>
</dbReference>
<feature type="transmembrane region" description="Helical" evidence="6">
    <location>
        <begin position="92"/>
        <end position="112"/>
    </location>
</feature>
<evidence type="ECO:0000256" key="4">
    <source>
        <dbReference type="ARBA" id="ARBA00022989"/>
    </source>
</evidence>
<accession>A0A1Y3GAU0</accession>
<keyword evidence="8" id="KW-0830">Ubiquinone</keyword>
<evidence type="ECO:0000313" key="9">
    <source>
        <dbReference type="Proteomes" id="UP000195137"/>
    </source>
</evidence>
<evidence type="ECO:0000259" key="7">
    <source>
        <dbReference type="Pfam" id="PF00361"/>
    </source>
</evidence>
<feature type="transmembrane region" description="Helical" evidence="6">
    <location>
        <begin position="317"/>
        <end position="340"/>
    </location>
</feature>
<protein>
    <submittedName>
        <fullName evidence="8">NADH:ubiquinone oxidoreductase chain M</fullName>
    </submittedName>
</protein>
<evidence type="ECO:0000313" key="8">
    <source>
        <dbReference type="EMBL" id="OUJ18562.1"/>
    </source>
</evidence>
<evidence type="ECO:0000256" key="5">
    <source>
        <dbReference type="ARBA" id="ARBA00023136"/>
    </source>
</evidence>
<dbReference type="AlphaFoldDB" id="A0A1Y3GAU0"/>
<feature type="transmembrane region" description="Helical" evidence="6">
    <location>
        <begin position="148"/>
        <end position="168"/>
    </location>
</feature>
<dbReference type="RefSeq" id="WP_201721321.1">
    <property type="nucleotide sequence ID" value="NZ_MRZU01000004.1"/>
</dbReference>
<comment type="caution">
    <text evidence="8">The sequence shown here is derived from an EMBL/GenBank/DDBJ whole genome shotgun (WGS) entry which is preliminary data.</text>
</comment>
<keyword evidence="5 6" id="KW-0472">Membrane</keyword>
<feature type="transmembrane region" description="Helical" evidence="6">
    <location>
        <begin position="224"/>
        <end position="245"/>
    </location>
</feature>
<feature type="transmembrane region" description="Helical" evidence="6">
    <location>
        <begin position="360"/>
        <end position="381"/>
    </location>
</feature>
<dbReference type="Proteomes" id="UP000195137">
    <property type="component" value="Unassembled WGS sequence"/>
</dbReference>
<feature type="transmembrane region" description="Helical" evidence="6">
    <location>
        <begin position="439"/>
        <end position="458"/>
    </location>
</feature>
<name>A0A1Y3GAU0_9EURY</name>
<feature type="transmembrane region" description="Helical" evidence="6">
    <location>
        <begin position="180"/>
        <end position="204"/>
    </location>
</feature>
<keyword evidence="4 6" id="KW-1133">Transmembrane helix</keyword>
<feature type="transmembrane region" description="Helical" evidence="6">
    <location>
        <begin position="124"/>
        <end position="142"/>
    </location>
</feature>
<comment type="subcellular location">
    <subcellularLocation>
        <location evidence="1">Cell membrane</location>
        <topology evidence="1">Multi-pass membrane protein</topology>
    </subcellularLocation>
</comment>
<dbReference type="InterPro" id="IPR001750">
    <property type="entry name" value="ND/Mrp_TM"/>
</dbReference>
<feature type="transmembrane region" description="Helical" evidence="6">
    <location>
        <begin position="257"/>
        <end position="277"/>
    </location>
</feature>
<evidence type="ECO:0000256" key="3">
    <source>
        <dbReference type="ARBA" id="ARBA00022692"/>
    </source>
</evidence>
<feature type="transmembrane region" description="Helical" evidence="6">
    <location>
        <begin position="401"/>
        <end position="419"/>
    </location>
</feature>
<evidence type="ECO:0000256" key="2">
    <source>
        <dbReference type="ARBA" id="ARBA00022475"/>
    </source>
</evidence>
<keyword evidence="3 6" id="KW-0812">Transmembrane</keyword>
<reference evidence="8 9" key="1">
    <citation type="submission" date="2016-12" db="EMBL/GenBank/DDBJ databases">
        <title>Discovery of methanogenic haloarchaea.</title>
        <authorList>
            <person name="Sorokin D.Y."/>
            <person name="Makarova K.S."/>
            <person name="Abbas B."/>
            <person name="Ferrer M."/>
            <person name="Golyshin P.N."/>
        </authorList>
    </citation>
    <scope>NUCLEOTIDE SEQUENCE [LARGE SCALE GENOMIC DNA]</scope>
    <source>
        <strain evidence="8">AMET1</strain>
    </source>
</reference>
<gene>
    <name evidence="8" type="ORF">AMET1_1481</name>
</gene>
<dbReference type="Pfam" id="PF00361">
    <property type="entry name" value="Proton_antipo_M"/>
    <property type="match status" value="1"/>
</dbReference>
<dbReference type="OrthoDB" id="371891at2157"/>
<keyword evidence="2" id="KW-1003">Cell membrane</keyword>
<organism evidence="8 9">
    <name type="scientific">Methanonatronarchaeum thermophilum</name>
    <dbReference type="NCBI Taxonomy" id="1927129"/>
    <lineage>
        <taxon>Archaea</taxon>
        <taxon>Methanobacteriati</taxon>
        <taxon>Methanobacteriota</taxon>
        <taxon>Methanonatronarchaeia</taxon>
        <taxon>Methanonatronarchaeales</taxon>
        <taxon>Methanonatronarchaeaceae</taxon>
        <taxon>Methanonatronarchaeum</taxon>
    </lineage>
</organism>
<evidence type="ECO:0000256" key="1">
    <source>
        <dbReference type="ARBA" id="ARBA00004651"/>
    </source>
</evidence>
<feature type="transmembrane region" description="Helical" evidence="6">
    <location>
        <begin position="36"/>
        <end position="57"/>
    </location>
</feature>
<dbReference type="InterPro" id="IPR050586">
    <property type="entry name" value="CPA3_Na-H_Antiporter_D"/>
</dbReference>
<feature type="domain" description="NADH:quinone oxidoreductase/Mrp antiporter transmembrane" evidence="7">
    <location>
        <begin position="143"/>
        <end position="450"/>
    </location>
</feature>
<dbReference type="InterPro" id="IPR003918">
    <property type="entry name" value="NADH_UbQ_OxRdtase"/>
</dbReference>
<dbReference type="PANTHER" id="PTHR42703:SF1">
    <property type="entry name" value="NA(+)_H(+) ANTIPORTER SUBUNIT D1"/>
    <property type="match status" value="1"/>
</dbReference>
<feature type="transmembrane region" description="Helical" evidence="6">
    <location>
        <begin position="6"/>
        <end position="27"/>
    </location>
</feature>
<dbReference type="GO" id="GO:0008137">
    <property type="term" value="F:NADH dehydrogenase (ubiquinone) activity"/>
    <property type="evidence" value="ECO:0007669"/>
    <property type="project" value="InterPro"/>
</dbReference>
<dbReference type="GO" id="GO:0005886">
    <property type="term" value="C:plasma membrane"/>
    <property type="evidence" value="ECO:0007669"/>
    <property type="project" value="UniProtKB-SubCell"/>
</dbReference>
<keyword evidence="9" id="KW-1185">Reference proteome</keyword>
<sequence>MMDYIDYAPILAIMVPLLAGFATPLIARLGEKAKKLWATAGLAIALSIVIIVFARVIDVGIMTYATGAAIPTDLIPGGMEQPIRVVLEVDGMSAFAALGITLTTFLAAIFSWRYFDETGMGTTGFYTLLLLLGASGVAFAFTGDLFNLFVFIELSSITAIGLIAFYSYRGRPNEAAFKFLLISAVGALMFLVAVGFLYGQYNALAIGVVAERMMETGIGTVDKIALALMVGSLAMKAGAVPLHMWVPDTYGEAPAHISMVLVTLSQLSLYALFRISFSLYGVSLDGVTLGWIIVILGLLTMFIGVMLAIIQKTIKRLMAYHAISQTGYMLLGVGVGLVALMSGEIGEMPVYGYHAMEGGIFHIINHAIYKGLLFLTAGAIIYKTNVRSLNDLGSLAREMPFTAIAFIIGAAAIAGLPPFNGFASKILIYESVYALNPFLTAVAMLVSVITLASFVKVFQSTFLGPEKPRYKGVGEVPTSMKTAMFILAALTVLFGLFPDLIVDTIVAPAVEALIDQTGYIGGVLE</sequence>